<evidence type="ECO:0000256" key="1">
    <source>
        <dbReference type="ARBA" id="ARBA00008560"/>
    </source>
</evidence>
<proteinExistence type="inferred from homology"/>
<dbReference type="Proteomes" id="UP000424490">
    <property type="component" value="Chromosome"/>
</dbReference>
<dbReference type="AlphaFoldDB" id="A0A0V8RT84"/>
<dbReference type="HAMAP" id="MF_00340">
    <property type="entry name" value="Ribosomal_bL32"/>
    <property type="match status" value="1"/>
</dbReference>
<dbReference type="OrthoDB" id="9807363at2"/>
<dbReference type="EMBL" id="PKKM01000005">
    <property type="protein sequence ID" value="PKY64682.1"/>
    <property type="molecule type" value="Genomic_DNA"/>
</dbReference>
<dbReference type="EMBL" id="LLVT01000002">
    <property type="protein sequence ID" value="KSW11165.1"/>
    <property type="molecule type" value="Genomic_DNA"/>
</dbReference>
<keyword evidence="3 5" id="KW-0687">Ribonucleoprotein</keyword>
<dbReference type="Pfam" id="PF01783">
    <property type="entry name" value="Ribosomal_L32p"/>
    <property type="match status" value="1"/>
</dbReference>
<evidence type="ECO:0000256" key="2">
    <source>
        <dbReference type="ARBA" id="ARBA00022980"/>
    </source>
</evidence>
<dbReference type="InterPro" id="IPR011332">
    <property type="entry name" value="Ribosomal_zn-bd"/>
</dbReference>
<dbReference type="EMBL" id="CP046315">
    <property type="protein sequence ID" value="QGS11195.1"/>
    <property type="molecule type" value="Genomic_DNA"/>
</dbReference>
<reference evidence="8 11" key="3">
    <citation type="submission" date="2019-11" db="EMBL/GenBank/DDBJ databases">
        <title>FDA dAtabase for Regulatory Grade micrObial Sequences (FDA-ARGOS): Supporting development and validation of Infectious Disease Dx tests.</title>
        <authorList>
            <person name="Stonesifer R."/>
            <person name="Tallon L."/>
            <person name="Sadzewicz L."/>
            <person name="Vavikolanu K."/>
            <person name="Mehta A."/>
            <person name="Aluvathingal J."/>
            <person name="Nadendla S."/>
            <person name="Myers T."/>
            <person name="Yan Y."/>
            <person name="Sichtig H."/>
        </authorList>
    </citation>
    <scope>NUCLEOTIDE SEQUENCE [LARGE SCALE GENOMIC DNA]</scope>
    <source>
        <strain evidence="8 11">FDAARGOS_732</strain>
    </source>
</reference>
<dbReference type="Proteomes" id="UP000054686">
    <property type="component" value="Unassembled WGS sequence"/>
</dbReference>
<name>A0A0V8RT84_9ACTO</name>
<dbReference type="SUPFAM" id="SSF57829">
    <property type="entry name" value="Zn-binding ribosomal proteins"/>
    <property type="match status" value="1"/>
</dbReference>
<keyword evidence="2 5" id="KW-0689">Ribosomal protein</keyword>
<dbReference type="NCBIfam" id="TIGR01031">
    <property type="entry name" value="rpmF_bact"/>
    <property type="match status" value="1"/>
</dbReference>
<sequence>MAVPKRKMSRANTRTRRSTWKADLTELNTVKVAGREIRVPRRLAKAYKNGLLDVEG</sequence>
<evidence type="ECO:0000313" key="8">
    <source>
        <dbReference type="EMBL" id="QGS11195.1"/>
    </source>
</evidence>
<evidence type="ECO:0000256" key="3">
    <source>
        <dbReference type="ARBA" id="ARBA00023274"/>
    </source>
</evidence>
<evidence type="ECO:0000313" key="9">
    <source>
        <dbReference type="Proteomes" id="UP000054686"/>
    </source>
</evidence>
<dbReference type="InterPro" id="IPR002677">
    <property type="entry name" value="Ribosomal_bL32"/>
</dbReference>
<organism evidence="6 9">
    <name type="scientific">Schaalia odontolytica</name>
    <dbReference type="NCBI Taxonomy" id="1660"/>
    <lineage>
        <taxon>Bacteria</taxon>
        <taxon>Bacillati</taxon>
        <taxon>Actinomycetota</taxon>
        <taxon>Actinomycetes</taxon>
        <taxon>Actinomycetales</taxon>
        <taxon>Actinomycetaceae</taxon>
        <taxon>Schaalia</taxon>
    </lineage>
</organism>
<evidence type="ECO:0000313" key="11">
    <source>
        <dbReference type="Proteomes" id="UP000424490"/>
    </source>
</evidence>
<dbReference type="RefSeq" id="WP_003792889.1">
    <property type="nucleotide sequence ID" value="NZ_CP040006.1"/>
</dbReference>
<evidence type="ECO:0000313" key="6">
    <source>
        <dbReference type="EMBL" id="KSW11165.1"/>
    </source>
</evidence>
<protein>
    <recommendedName>
        <fullName evidence="4 5">Large ribosomal subunit protein bL32</fullName>
    </recommendedName>
</protein>
<dbReference type="Proteomes" id="UP000234198">
    <property type="component" value="Unassembled WGS sequence"/>
</dbReference>
<dbReference type="GO" id="GO:0015934">
    <property type="term" value="C:large ribosomal subunit"/>
    <property type="evidence" value="ECO:0007669"/>
    <property type="project" value="InterPro"/>
</dbReference>
<reference evidence="6 9" key="1">
    <citation type="submission" date="2015-10" db="EMBL/GenBank/DDBJ databases">
        <title>Draft Genome of Actinomyces odontolyticus subsp. actinosynbacter strain XH001.</title>
        <authorList>
            <person name="Mclean J.S."/>
            <person name="He X."/>
        </authorList>
    </citation>
    <scope>NUCLEOTIDE SEQUENCE [LARGE SCALE GENOMIC DNA]</scope>
    <source>
        <strain evidence="6 9">XH001</strain>
    </source>
</reference>
<evidence type="ECO:0000256" key="5">
    <source>
        <dbReference type="HAMAP-Rule" id="MF_00340"/>
    </source>
</evidence>
<dbReference type="GO" id="GO:0003735">
    <property type="term" value="F:structural constituent of ribosome"/>
    <property type="evidence" value="ECO:0007669"/>
    <property type="project" value="InterPro"/>
</dbReference>
<dbReference type="GO" id="GO:0006412">
    <property type="term" value="P:translation"/>
    <property type="evidence" value="ECO:0007669"/>
    <property type="project" value="UniProtKB-UniRule"/>
</dbReference>
<evidence type="ECO:0000256" key="4">
    <source>
        <dbReference type="ARBA" id="ARBA00035178"/>
    </source>
</evidence>
<evidence type="ECO:0000313" key="10">
    <source>
        <dbReference type="Proteomes" id="UP000234198"/>
    </source>
</evidence>
<gene>
    <name evidence="5 7" type="primary">rpmF</name>
    <name evidence="6" type="ORF">APY09_06825</name>
    <name evidence="7" type="ORF">CYJ22_04615</name>
    <name evidence="8" type="ORF">FOC40_07125</name>
</gene>
<comment type="similarity">
    <text evidence="1 5">Belongs to the bacterial ribosomal protein bL32 family.</text>
</comment>
<evidence type="ECO:0000313" key="7">
    <source>
        <dbReference type="EMBL" id="PKY64682.1"/>
    </source>
</evidence>
<reference evidence="7 10" key="2">
    <citation type="submission" date="2017-12" db="EMBL/GenBank/DDBJ databases">
        <title>Phylogenetic diversity of female urinary microbiome.</title>
        <authorList>
            <person name="Thomas-White K."/>
            <person name="Wolfe A.J."/>
        </authorList>
    </citation>
    <scope>NUCLEOTIDE SEQUENCE [LARGE SCALE GENOMIC DNA]</scope>
    <source>
        <strain evidence="7 10">UMB0018</strain>
    </source>
</reference>
<accession>A0A0V8RT84</accession>